<dbReference type="InterPro" id="IPR005119">
    <property type="entry name" value="LysR_subst-bd"/>
</dbReference>
<accession>A0AAD0QZG5</accession>
<evidence type="ECO:0000313" key="6">
    <source>
        <dbReference type="EMBL" id="AXM97277.1"/>
    </source>
</evidence>
<dbReference type="CDD" id="cd08482">
    <property type="entry name" value="PBP2_TrpI"/>
    <property type="match status" value="1"/>
</dbReference>
<dbReference type="RefSeq" id="WP_016394276.1">
    <property type="nucleotide sequence ID" value="NZ_CP031146.1"/>
</dbReference>
<dbReference type="Gene3D" id="1.10.10.10">
    <property type="entry name" value="Winged helix-like DNA-binding domain superfamily/Winged helix DNA-binding domain"/>
    <property type="match status" value="1"/>
</dbReference>
<keyword evidence="2" id="KW-0805">Transcription regulation</keyword>
<dbReference type="InterPro" id="IPR058163">
    <property type="entry name" value="LysR-type_TF_proteobact-type"/>
</dbReference>
<keyword evidence="3" id="KW-0238">DNA-binding</keyword>
<dbReference type="SUPFAM" id="SSF53850">
    <property type="entry name" value="Periplasmic binding protein-like II"/>
    <property type="match status" value="1"/>
</dbReference>
<evidence type="ECO:0000259" key="5">
    <source>
        <dbReference type="PROSITE" id="PS50931"/>
    </source>
</evidence>
<dbReference type="InterPro" id="IPR037418">
    <property type="entry name" value="TrpI_PBP2"/>
</dbReference>
<dbReference type="FunFam" id="3.40.190.10:FF:000017">
    <property type="entry name" value="Glycine cleavage system transcriptional activator"/>
    <property type="match status" value="1"/>
</dbReference>
<gene>
    <name evidence="6" type="ORF">DVB73_16590</name>
</gene>
<dbReference type="PANTHER" id="PTHR30537:SF74">
    <property type="entry name" value="HTH-TYPE TRANSCRIPTIONAL REGULATOR TRPI"/>
    <property type="match status" value="1"/>
</dbReference>
<dbReference type="PRINTS" id="PR00039">
    <property type="entry name" value="HTHLYSR"/>
</dbReference>
<dbReference type="GO" id="GO:0006351">
    <property type="term" value="P:DNA-templated transcription"/>
    <property type="evidence" value="ECO:0007669"/>
    <property type="project" value="TreeGrafter"/>
</dbReference>
<protein>
    <submittedName>
        <fullName evidence="6">LysR family transcriptional regulator</fullName>
    </submittedName>
</protein>
<organism evidence="6 7">
    <name type="scientific">Pseudomonas plecoglossicida</name>
    <dbReference type="NCBI Taxonomy" id="70775"/>
    <lineage>
        <taxon>Bacteria</taxon>
        <taxon>Pseudomonadati</taxon>
        <taxon>Pseudomonadota</taxon>
        <taxon>Gammaproteobacteria</taxon>
        <taxon>Pseudomonadales</taxon>
        <taxon>Pseudomonadaceae</taxon>
        <taxon>Pseudomonas</taxon>
    </lineage>
</organism>
<dbReference type="Pfam" id="PF03466">
    <property type="entry name" value="LysR_substrate"/>
    <property type="match status" value="1"/>
</dbReference>
<dbReference type="GO" id="GO:0043565">
    <property type="term" value="F:sequence-specific DNA binding"/>
    <property type="evidence" value="ECO:0007669"/>
    <property type="project" value="TreeGrafter"/>
</dbReference>
<comment type="similarity">
    <text evidence="1">Belongs to the LysR transcriptional regulatory family.</text>
</comment>
<reference evidence="6 7" key="1">
    <citation type="submission" date="2018-07" db="EMBL/GenBank/DDBJ databases">
        <title>Complete genome sequence of a Pseudomonas plecoglossicida strain pathogenic to the marine fish, Larimichthys crocea.</title>
        <authorList>
            <person name="Tao Z."/>
        </authorList>
    </citation>
    <scope>NUCLEOTIDE SEQUENCE [LARGE SCALE GENOMIC DNA]</scope>
    <source>
        <strain evidence="6 7">XSDHY-P</strain>
    </source>
</reference>
<sequence>MVQDLPPLNALRAFEATARLNSVSQAAEVLHVTHGAVSRQIKVLEQHLGVALFVKDGRGIKLTDAGVRLRDASGEAFDRLRGVCAELSRDTSEAPFVLGCSGSLLARWFIPRLGRLKADLPELRLHLSAGEGDLDPRRPGLDALLVYAEPPWPADMQVHVLAAERIGPVLSPHFAGFERLRGAPADALLDEALLHTTSRPQAWPTWVEEQGLEVARLKYGQAFEHLYYLLEAAVADLGVAIAPQPLVADDLRAGRLCAPWGFSPTPAALALWVPRRAADGRAEQLAQWLRRELERQAG</sequence>
<dbReference type="AlphaFoldDB" id="A0AAD0QZG5"/>
<dbReference type="InterPro" id="IPR036390">
    <property type="entry name" value="WH_DNA-bd_sf"/>
</dbReference>
<dbReference type="Gene3D" id="3.40.190.10">
    <property type="entry name" value="Periplasmic binding protein-like II"/>
    <property type="match status" value="2"/>
</dbReference>
<keyword evidence="4" id="KW-0804">Transcription</keyword>
<evidence type="ECO:0000256" key="2">
    <source>
        <dbReference type="ARBA" id="ARBA00023015"/>
    </source>
</evidence>
<dbReference type="PROSITE" id="PS50931">
    <property type="entry name" value="HTH_LYSR"/>
    <property type="match status" value="1"/>
</dbReference>
<proteinExistence type="inferred from homology"/>
<dbReference type="GO" id="GO:0003700">
    <property type="term" value="F:DNA-binding transcription factor activity"/>
    <property type="evidence" value="ECO:0007669"/>
    <property type="project" value="InterPro"/>
</dbReference>
<evidence type="ECO:0000256" key="3">
    <source>
        <dbReference type="ARBA" id="ARBA00023125"/>
    </source>
</evidence>
<dbReference type="EMBL" id="CP031146">
    <property type="protein sequence ID" value="AXM97277.1"/>
    <property type="molecule type" value="Genomic_DNA"/>
</dbReference>
<dbReference type="InterPro" id="IPR036388">
    <property type="entry name" value="WH-like_DNA-bd_sf"/>
</dbReference>
<evidence type="ECO:0000256" key="1">
    <source>
        <dbReference type="ARBA" id="ARBA00009437"/>
    </source>
</evidence>
<dbReference type="GeneID" id="49615037"/>
<dbReference type="Proteomes" id="UP000256503">
    <property type="component" value="Chromosome"/>
</dbReference>
<evidence type="ECO:0000256" key="4">
    <source>
        <dbReference type="ARBA" id="ARBA00023163"/>
    </source>
</evidence>
<feature type="domain" description="HTH lysR-type" evidence="5">
    <location>
        <begin position="6"/>
        <end position="63"/>
    </location>
</feature>
<dbReference type="SUPFAM" id="SSF46785">
    <property type="entry name" value="Winged helix' DNA-binding domain"/>
    <property type="match status" value="1"/>
</dbReference>
<evidence type="ECO:0000313" key="7">
    <source>
        <dbReference type="Proteomes" id="UP000256503"/>
    </source>
</evidence>
<name>A0AAD0QZG5_PSEDL</name>
<dbReference type="InterPro" id="IPR000847">
    <property type="entry name" value="LysR_HTH_N"/>
</dbReference>
<dbReference type="PANTHER" id="PTHR30537">
    <property type="entry name" value="HTH-TYPE TRANSCRIPTIONAL REGULATOR"/>
    <property type="match status" value="1"/>
</dbReference>
<dbReference type="Pfam" id="PF00126">
    <property type="entry name" value="HTH_1"/>
    <property type="match status" value="1"/>
</dbReference>